<dbReference type="AlphaFoldDB" id="A0A0V1F453"/>
<feature type="region of interest" description="Disordered" evidence="1">
    <location>
        <begin position="35"/>
        <end position="66"/>
    </location>
</feature>
<protein>
    <submittedName>
        <fullName evidence="2">Uncharacterized protein</fullName>
    </submittedName>
</protein>
<feature type="compositionally biased region" description="Basic and acidic residues" evidence="1">
    <location>
        <begin position="137"/>
        <end position="150"/>
    </location>
</feature>
<dbReference type="Proteomes" id="UP000054995">
    <property type="component" value="Unassembled WGS sequence"/>
</dbReference>
<accession>A0A0V1F453</accession>
<keyword evidence="3" id="KW-1185">Reference proteome</keyword>
<dbReference type="EMBL" id="JYDT01000415">
    <property type="protein sequence ID" value="KRY80578.1"/>
    <property type="molecule type" value="Genomic_DNA"/>
</dbReference>
<proteinExistence type="predicted"/>
<feature type="compositionally biased region" description="Basic and acidic residues" evidence="1">
    <location>
        <begin position="47"/>
        <end position="56"/>
    </location>
</feature>
<evidence type="ECO:0000313" key="3">
    <source>
        <dbReference type="Proteomes" id="UP000054995"/>
    </source>
</evidence>
<reference evidence="2 3" key="1">
    <citation type="submission" date="2015-01" db="EMBL/GenBank/DDBJ databases">
        <title>Evolution of Trichinella species and genotypes.</title>
        <authorList>
            <person name="Korhonen P.K."/>
            <person name="Edoardo P."/>
            <person name="Giuseppe L.R."/>
            <person name="Gasser R.B."/>
        </authorList>
    </citation>
    <scope>NUCLEOTIDE SEQUENCE [LARGE SCALE GENOMIC DNA]</scope>
    <source>
        <strain evidence="2">ISS470</strain>
    </source>
</reference>
<organism evidence="2 3">
    <name type="scientific">Trichinella pseudospiralis</name>
    <name type="common">Parasitic roundworm</name>
    <dbReference type="NCBI Taxonomy" id="6337"/>
    <lineage>
        <taxon>Eukaryota</taxon>
        <taxon>Metazoa</taxon>
        <taxon>Ecdysozoa</taxon>
        <taxon>Nematoda</taxon>
        <taxon>Enoplea</taxon>
        <taxon>Dorylaimia</taxon>
        <taxon>Trichinellida</taxon>
        <taxon>Trichinellidae</taxon>
        <taxon>Trichinella</taxon>
    </lineage>
</organism>
<evidence type="ECO:0000256" key="1">
    <source>
        <dbReference type="SAM" id="MobiDB-lite"/>
    </source>
</evidence>
<evidence type="ECO:0000313" key="2">
    <source>
        <dbReference type="EMBL" id="KRY80578.1"/>
    </source>
</evidence>
<sequence length="242" mass="27974">MQITIAIKGALSSVTVHSFASLWWQVVATMEQSKNKNAGDMKQITDVTKEEEQERKRASKSSNPLKTGFERCTMQITIAIMVRYYQYKEWSKEKVKTRTTSRNRTREERDMEVKKIMVKARTTGSVSRMTRSRSRTARADHGRHEADQKKTGGMRFPVGPNSVINDKPTWLRFELMQYLAFPAAKRKNKIGASVNGERMKRLDRIVRWSIACVGQIEVSVDKLEKTRFAEVDREGFFITKTQ</sequence>
<feature type="region of interest" description="Disordered" evidence="1">
    <location>
        <begin position="121"/>
        <end position="159"/>
    </location>
</feature>
<comment type="caution">
    <text evidence="2">The sequence shown here is derived from an EMBL/GenBank/DDBJ whole genome shotgun (WGS) entry which is preliminary data.</text>
</comment>
<name>A0A0V1F453_TRIPS</name>
<gene>
    <name evidence="2" type="ORF">T4D_10033</name>
</gene>